<organism evidence="2">
    <name type="scientific">marine sediment metagenome</name>
    <dbReference type="NCBI Taxonomy" id="412755"/>
    <lineage>
        <taxon>unclassified sequences</taxon>
        <taxon>metagenomes</taxon>
        <taxon>ecological metagenomes</taxon>
    </lineage>
</organism>
<dbReference type="EMBL" id="BARS01012700">
    <property type="protein sequence ID" value="GAF89252.1"/>
    <property type="molecule type" value="Genomic_DNA"/>
</dbReference>
<name>X0TM89_9ZZZZ</name>
<protein>
    <recommendedName>
        <fullName evidence="1">Phasin domain-containing protein</fullName>
    </recommendedName>
</protein>
<evidence type="ECO:0000313" key="2">
    <source>
        <dbReference type="EMBL" id="GAF89252.1"/>
    </source>
</evidence>
<comment type="caution">
    <text evidence="2">The sequence shown here is derived from an EMBL/GenBank/DDBJ whole genome shotgun (WGS) entry which is preliminary data.</text>
</comment>
<accession>X0TM89</accession>
<dbReference type="Pfam" id="PF09361">
    <property type="entry name" value="Phasin_2"/>
    <property type="match status" value="1"/>
</dbReference>
<feature type="domain" description="Phasin" evidence="1">
    <location>
        <begin position="10"/>
        <end position="103"/>
    </location>
</feature>
<feature type="non-terminal residue" evidence="2">
    <location>
        <position position="103"/>
    </location>
</feature>
<dbReference type="InterPro" id="IPR018968">
    <property type="entry name" value="Phasin"/>
</dbReference>
<dbReference type="AlphaFoldDB" id="X0TM89"/>
<evidence type="ECO:0000259" key="1">
    <source>
        <dbReference type="Pfam" id="PF09361"/>
    </source>
</evidence>
<sequence length="103" mass="11393">MTEHSKIGDDFQKAGKEGFDTAVRSYGEVNKGFQAVVAEVTNYSKKAVEDGTRAIEQLAGTKSVEQAIEIPSQYAKKAYENHIAQMTKLGEMYVSLTREAFKP</sequence>
<gene>
    <name evidence="2" type="ORF">S01H1_22487</name>
</gene>
<reference evidence="2" key="1">
    <citation type="journal article" date="2014" name="Front. Microbiol.">
        <title>High frequency of phylogenetically diverse reductive dehalogenase-homologous genes in deep subseafloor sedimentary metagenomes.</title>
        <authorList>
            <person name="Kawai M."/>
            <person name="Futagami T."/>
            <person name="Toyoda A."/>
            <person name="Takaki Y."/>
            <person name="Nishi S."/>
            <person name="Hori S."/>
            <person name="Arai W."/>
            <person name="Tsubouchi T."/>
            <person name="Morono Y."/>
            <person name="Uchiyama I."/>
            <person name="Ito T."/>
            <person name="Fujiyama A."/>
            <person name="Inagaki F."/>
            <person name="Takami H."/>
        </authorList>
    </citation>
    <scope>NUCLEOTIDE SEQUENCE</scope>
    <source>
        <strain evidence="2">Expedition CK06-06</strain>
    </source>
</reference>
<proteinExistence type="predicted"/>